<organism evidence="2 3">
    <name type="scientific">Cohnella cholangitidis</name>
    <dbReference type="NCBI Taxonomy" id="2598458"/>
    <lineage>
        <taxon>Bacteria</taxon>
        <taxon>Bacillati</taxon>
        <taxon>Bacillota</taxon>
        <taxon>Bacilli</taxon>
        <taxon>Bacillales</taxon>
        <taxon>Paenibacillaceae</taxon>
        <taxon>Cohnella</taxon>
    </lineage>
</organism>
<evidence type="ECO:0000313" key="3">
    <source>
        <dbReference type="Proteomes" id="UP000515679"/>
    </source>
</evidence>
<dbReference type="SUPFAM" id="SSF51905">
    <property type="entry name" value="FAD/NAD(P)-binding domain"/>
    <property type="match status" value="1"/>
</dbReference>
<accession>A0A7G5BSB6</accession>
<dbReference type="PANTHER" id="PTHR42685:SF22">
    <property type="entry name" value="CONDITIONED MEDIUM FACTOR RECEPTOR 1"/>
    <property type="match status" value="1"/>
</dbReference>
<keyword evidence="3" id="KW-1185">Reference proteome</keyword>
<dbReference type="EMBL" id="CP041969">
    <property type="protein sequence ID" value="QMV39850.1"/>
    <property type="molecule type" value="Genomic_DNA"/>
</dbReference>
<dbReference type="Gene3D" id="3.50.50.60">
    <property type="entry name" value="FAD/NAD(P)-binding domain"/>
    <property type="match status" value="1"/>
</dbReference>
<name>A0A7G5BSB6_9BACL</name>
<evidence type="ECO:0000259" key="1">
    <source>
        <dbReference type="Pfam" id="PF01266"/>
    </source>
</evidence>
<proteinExistence type="predicted"/>
<dbReference type="InterPro" id="IPR006076">
    <property type="entry name" value="FAD-dep_OxRdtase"/>
</dbReference>
<gene>
    <name evidence="2" type="ORF">FPL14_00480</name>
</gene>
<feature type="domain" description="FAD dependent oxidoreductase" evidence="1">
    <location>
        <begin position="34"/>
        <end position="67"/>
    </location>
</feature>
<dbReference type="InterPro" id="IPR036188">
    <property type="entry name" value="FAD/NAD-bd_sf"/>
</dbReference>
<protein>
    <submittedName>
        <fullName evidence="2">FAD-dependent oxidoreductase</fullName>
    </submittedName>
</protein>
<dbReference type="KEGG" id="cchl:FPL14_00480"/>
<dbReference type="Proteomes" id="UP000515679">
    <property type="component" value="Chromosome"/>
</dbReference>
<sequence>MGSRISSSVGDRCLDTPWSFLNNGRPNRVDNEFDAVVIGAGVAGSGIAYSLSKRGWNVALVDRETYPRHKACGEFLSPESVSSLKALGLDKVVTSLQPAAITTVRLHTERGASLEIPLPGTAMGISRYSLDARLQLSVAQQGGSMFSGSPVSAVKPFSNGYRVDIASDRGTTRFFSRTVIAAWGRRSLHGFHPHGSIAKDSSYVGIKSHYTRSDSDAAVDLYFFRGGYIGLSPVEGGRMNVAALLTRASFRRLGGSGAVQTVLESAATRIPALRKRLEHATSIPGTHASTFPVNVTPRLNAWNELPCIGDALAVIPPFCGDGMSMALRSVELCAPLADDYLRGYCTRTEWKNVYTRLIEQQFTGALRWGSRFERILTHIHLSTWLFRLGSIAPGAAERMVRATRLRG</sequence>
<evidence type="ECO:0000313" key="2">
    <source>
        <dbReference type="EMBL" id="QMV39850.1"/>
    </source>
</evidence>
<dbReference type="PANTHER" id="PTHR42685">
    <property type="entry name" value="GERANYLGERANYL DIPHOSPHATE REDUCTASE"/>
    <property type="match status" value="1"/>
</dbReference>
<reference evidence="2 3" key="1">
    <citation type="submission" date="2019-07" db="EMBL/GenBank/DDBJ databases">
        <authorList>
            <person name="Kim J.K."/>
            <person name="Cheong H.-M."/>
            <person name="Choi Y."/>
            <person name="Hwang K.J."/>
            <person name="Lee S."/>
            <person name="Choi C."/>
        </authorList>
    </citation>
    <scope>NUCLEOTIDE SEQUENCE [LARGE SCALE GENOMIC DNA]</scope>
    <source>
        <strain evidence="2 3">KS 22</strain>
    </source>
</reference>
<dbReference type="Pfam" id="PF01266">
    <property type="entry name" value="DAO"/>
    <property type="match status" value="1"/>
</dbReference>
<dbReference type="AlphaFoldDB" id="A0A7G5BSB6"/>
<dbReference type="InterPro" id="IPR050407">
    <property type="entry name" value="Geranylgeranyl_reductase"/>
</dbReference>